<dbReference type="OrthoDB" id="79830at2759"/>
<feature type="compositionally biased region" description="Polar residues" evidence="5">
    <location>
        <begin position="209"/>
        <end position="225"/>
    </location>
</feature>
<dbReference type="PROSITE" id="PS50199">
    <property type="entry name" value="ZF_RANBP2_2"/>
    <property type="match status" value="2"/>
</dbReference>
<dbReference type="InterPro" id="IPR001876">
    <property type="entry name" value="Znf_RanBP2"/>
</dbReference>
<dbReference type="STRING" id="205917.A0A4Y9Y9R2"/>
<feature type="compositionally biased region" description="Basic and acidic residues" evidence="5">
    <location>
        <begin position="392"/>
        <end position="403"/>
    </location>
</feature>
<feature type="compositionally biased region" description="Acidic residues" evidence="5">
    <location>
        <begin position="53"/>
        <end position="70"/>
    </location>
</feature>
<keyword evidence="8" id="KW-1185">Reference proteome</keyword>
<feature type="compositionally biased region" description="Polar residues" evidence="5">
    <location>
        <begin position="667"/>
        <end position="676"/>
    </location>
</feature>
<evidence type="ECO:0000256" key="1">
    <source>
        <dbReference type="ARBA" id="ARBA00022723"/>
    </source>
</evidence>
<proteinExistence type="predicted"/>
<dbReference type="Pfam" id="PF00641">
    <property type="entry name" value="Zn_ribbon_RanBP"/>
    <property type="match status" value="2"/>
</dbReference>
<feature type="compositionally biased region" description="Low complexity" evidence="5">
    <location>
        <begin position="304"/>
        <end position="318"/>
    </location>
</feature>
<feature type="domain" description="RanBP2-type" evidence="6">
    <location>
        <begin position="834"/>
        <end position="862"/>
    </location>
</feature>
<dbReference type="AlphaFoldDB" id="A0A4Y9Y9R2"/>
<gene>
    <name evidence="7" type="ORF">EVG20_g8240</name>
</gene>
<feature type="compositionally biased region" description="Polar residues" evidence="5">
    <location>
        <begin position="596"/>
        <end position="613"/>
    </location>
</feature>
<feature type="region of interest" description="Disordered" evidence="5">
    <location>
        <begin position="175"/>
        <end position="684"/>
    </location>
</feature>
<comment type="caution">
    <text evidence="7">The sequence shown here is derived from an EMBL/GenBank/DDBJ whole genome shotgun (WGS) entry which is preliminary data.</text>
</comment>
<reference evidence="7 8" key="1">
    <citation type="submission" date="2019-02" db="EMBL/GenBank/DDBJ databases">
        <title>Genome sequencing of the rare red list fungi Dentipellis fragilis.</title>
        <authorList>
            <person name="Buettner E."/>
            <person name="Kellner H."/>
        </authorList>
    </citation>
    <scope>NUCLEOTIDE SEQUENCE [LARGE SCALE GENOMIC DNA]</scope>
    <source>
        <strain evidence="7 8">DSM 105465</strain>
    </source>
</reference>
<keyword evidence="3" id="KW-0862">Zinc</keyword>
<evidence type="ECO:0000313" key="7">
    <source>
        <dbReference type="EMBL" id="TFY58201.1"/>
    </source>
</evidence>
<name>A0A4Y9Y9R2_9AGAM</name>
<protein>
    <recommendedName>
        <fullName evidence="6">RanBP2-type domain-containing protein</fullName>
    </recommendedName>
</protein>
<feature type="domain" description="RanBP2-type" evidence="6">
    <location>
        <begin position="780"/>
        <end position="810"/>
    </location>
</feature>
<feature type="compositionally biased region" description="Pro residues" evidence="5">
    <location>
        <begin position="349"/>
        <end position="358"/>
    </location>
</feature>
<dbReference type="Proteomes" id="UP000298327">
    <property type="component" value="Unassembled WGS sequence"/>
</dbReference>
<feature type="compositionally biased region" description="Polar residues" evidence="5">
    <location>
        <begin position="32"/>
        <end position="49"/>
    </location>
</feature>
<evidence type="ECO:0000256" key="5">
    <source>
        <dbReference type="SAM" id="MobiDB-lite"/>
    </source>
</evidence>
<feature type="region of interest" description="Disordered" evidence="5">
    <location>
        <begin position="1"/>
        <end position="141"/>
    </location>
</feature>
<evidence type="ECO:0000256" key="3">
    <source>
        <dbReference type="ARBA" id="ARBA00022833"/>
    </source>
</evidence>
<evidence type="ECO:0000256" key="2">
    <source>
        <dbReference type="ARBA" id="ARBA00022771"/>
    </source>
</evidence>
<feature type="compositionally biased region" description="Polar residues" evidence="5">
    <location>
        <begin position="474"/>
        <end position="484"/>
    </location>
</feature>
<accession>A0A4Y9Y9R2</accession>
<evidence type="ECO:0000313" key="8">
    <source>
        <dbReference type="Proteomes" id="UP000298327"/>
    </source>
</evidence>
<dbReference type="GO" id="GO:0008270">
    <property type="term" value="F:zinc ion binding"/>
    <property type="evidence" value="ECO:0007669"/>
    <property type="project" value="UniProtKB-KW"/>
</dbReference>
<sequence length="862" mass="90767">MSAIRRNDRRAVRSQISSPYKRPGKTTTTKKSGWSITNIFSFLNPFTNKSPEDEVDEETGDSREDVEEEPSLSPPSSAAETLSRRGHQLSQQQTEPADLPPPEASSSQPLGSRERPFTLTSSASTPPPPPRTLELQPSPSAVENLETVKKYLQERGDGQPLHQVELRGLMSLLTESVQENERPEPFRFTSSPSPARGNSPIFNIGGTGPTSPDTQTPRKTLSKNPNGVYKWQGAGSARPRNRFQSPAFGPPRASPSRITLSPPEVPKTDSKRRRVGANAETSTPQRADAASPSPARQTRAPAASGSSLFSPSNGSKSSTGAATNGQVTNGTGAAEQQAPSTPRLRMSIPPKPTAPAVPSPLRQAWGQSDSPPQPQPSPSRQPTRAASMMSELLKDVTPPKKPDVANPYQTASPVKPVMSKRPQKKRKAPEEKKVEKKAEEKEASIEAGLSPQRIIEATVPKGSKRSRPPADMQKSVSVSPSKSNGILHGTKSVEPSRRSSRLQSPEPPRANGTNGRGKASTAPSVDENSDEDNRPSPKKQKKADSRASPVVEEVDDVEMSSSALFSPLVTRPTEVIEPSDSGSIFGAKSTPAAPSAGSSNAFGTSGTSVSPSKSAFGVKSSIPKEPSKLRFGFAAESEEKSTRMESSPTEPPPAPVPKHASLPKTAPSVSPFSMSATPAPKPTVPASAQAVASTSKDPKVVAASLDVSALPVFSFTITGPAALFSTAKPRNAAKRALPSSLPSFEFTFGAKSSGVSTPSISKATSSGFNWGAAGVKPPAKSSETWTCSTCMLQSPESATKCVACEEPRPGAAPKPAASGFNWEAAGMKPPREAASGTWTCSVCSLQSPESASKCVACENPRP</sequence>
<feature type="compositionally biased region" description="Polar residues" evidence="5">
    <location>
        <begin position="319"/>
        <end position="331"/>
    </location>
</feature>
<dbReference type="EMBL" id="SEOQ01000697">
    <property type="protein sequence ID" value="TFY58201.1"/>
    <property type="molecule type" value="Genomic_DNA"/>
</dbReference>
<keyword evidence="1" id="KW-0479">Metal-binding</keyword>
<dbReference type="SUPFAM" id="SSF90209">
    <property type="entry name" value="Ran binding protein zinc finger-like"/>
    <property type="match status" value="2"/>
</dbReference>
<keyword evidence="2 4" id="KW-0863">Zinc-finger</keyword>
<evidence type="ECO:0000259" key="6">
    <source>
        <dbReference type="PROSITE" id="PS50199"/>
    </source>
</evidence>
<dbReference type="InterPro" id="IPR036443">
    <property type="entry name" value="Znf_RanBP2_sf"/>
</dbReference>
<organism evidence="7 8">
    <name type="scientific">Dentipellis fragilis</name>
    <dbReference type="NCBI Taxonomy" id="205917"/>
    <lineage>
        <taxon>Eukaryota</taxon>
        <taxon>Fungi</taxon>
        <taxon>Dikarya</taxon>
        <taxon>Basidiomycota</taxon>
        <taxon>Agaricomycotina</taxon>
        <taxon>Agaricomycetes</taxon>
        <taxon>Russulales</taxon>
        <taxon>Hericiaceae</taxon>
        <taxon>Dentipellis</taxon>
    </lineage>
</organism>
<dbReference type="SMART" id="SM00547">
    <property type="entry name" value="ZnF_RBZ"/>
    <property type="match status" value="2"/>
</dbReference>
<feature type="compositionally biased region" description="Basic and acidic residues" evidence="5">
    <location>
        <begin position="428"/>
        <end position="444"/>
    </location>
</feature>
<evidence type="ECO:0000256" key="4">
    <source>
        <dbReference type="PROSITE-ProRule" id="PRU00322"/>
    </source>
</evidence>
<dbReference type="Gene3D" id="4.10.1060.10">
    <property type="entry name" value="Zinc finger, RanBP2-type"/>
    <property type="match status" value="2"/>
</dbReference>
<feature type="compositionally biased region" description="Basic and acidic residues" evidence="5">
    <location>
        <begin position="1"/>
        <end position="11"/>
    </location>
</feature>